<keyword evidence="9" id="KW-1185">Reference proteome</keyword>
<dbReference type="EMBL" id="MIGC01000365">
    <property type="protein sequence ID" value="PHJ25222.1"/>
    <property type="molecule type" value="Genomic_DNA"/>
</dbReference>
<feature type="region of interest" description="Disordered" evidence="7">
    <location>
        <begin position="814"/>
        <end position="849"/>
    </location>
</feature>
<proteinExistence type="inferred from homology"/>
<feature type="region of interest" description="Disordered" evidence="7">
    <location>
        <begin position="874"/>
        <end position="910"/>
    </location>
</feature>
<dbReference type="Gene3D" id="3.90.550.10">
    <property type="entry name" value="Spore Coat Polysaccharide Biosynthesis Protein SpsA, Chain A"/>
    <property type="match status" value="1"/>
</dbReference>
<feature type="compositionally biased region" description="Low complexity" evidence="7">
    <location>
        <begin position="1126"/>
        <end position="1141"/>
    </location>
</feature>
<comment type="caution">
    <text evidence="8">The sequence shown here is derived from an EMBL/GenBank/DDBJ whole genome shotgun (WGS) entry which is preliminary data.</text>
</comment>
<feature type="compositionally biased region" description="Low complexity" evidence="7">
    <location>
        <begin position="825"/>
        <end position="840"/>
    </location>
</feature>
<evidence type="ECO:0000256" key="3">
    <source>
        <dbReference type="ARBA" id="ARBA00012457"/>
    </source>
</evidence>
<dbReference type="InterPro" id="IPR039741">
    <property type="entry name" value="UDP-sugar_pyrophosphorylase"/>
</dbReference>
<dbReference type="Pfam" id="PF01704">
    <property type="entry name" value="UDPGP"/>
    <property type="match status" value="1"/>
</dbReference>
<evidence type="ECO:0000256" key="5">
    <source>
        <dbReference type="ARBA" id="ARBA00022695"/>
    </source>
</evidence>
<reference evidence="8 9" key="1">
    <citation type="journal article" date="2017" name="Int. J. Parasitol.">
        <title>The genome of the protozoan parasite Cystoisospora suis and a reverse vaccinology approach to identify vaccine candidates.</title>
        <authorList>
            <person name="Palmieri N."/>
            <person name="Shrestha A."/>
            <person name="Ruttkowski B."/>
            <person name="Beck T."/>
            <person name="Vogl C."/>
            <person name="Tomley F."/>
            <person name="Blake D.P."/>
            <person name="Joachim A."/>
        </authorList>
    </citation>
    <scope>NUCLEOTIDE SEQUENCE [LARGE SCALE GENOMIC DNA]</scope>
    <source>
        <strain evidence="8 9">Wien I</strain>
    </source>
</reference>
<comment type="catalytic activity">
    <reaction evidence="6">
        <text>N-acetyl-alpha-D-glucosamine 1-phosphate + UTP + H(+) = UDP-N-acetyl-alpha-D-glucosamine + diphosphate</text>
        <dbReference type="Rhea" id="RHEA:13509"/>
        <dbReference type="ChEBI" id="CHEBI:15378"/>
        <dbReference type="ChEBI" id="CHEBI:33019"/>
        <dbReference type="ChEBI" id="CHEBI:46398"/>
        <dbReference type="ChEBI" id="CHEBI:57705"/>
        <dbReference type="ChEBI" id="CHEBI:57776"/>
        <dbReference type="EC" id="2.7.7.23"/>
    </reaction>
</comment>
<feature type="region of interest" description="Disordered" evidence="7">
    <location>
        <begin position="1126"/>
        <end position="1201"/>
    </location>
</feature>
<feature type="compositionally biased region" description="Basic and acidic residues" evidence="7">
    <location>
        <begin position="1150"/>
        <end position="1166"/>
    </location>
</feature>
<feature type="region of interest" description="Disordered" evidence="7">
    <location>
        <begin position="123"/>
        <end position="173"/>
    </location>
</feature>
<feature type="compositionally biased region" description="Basic and acidic residues" evidence="7">
    <location>
        <begin position="356"/>
        <end position="369"/>
    </location>
</feature>
<feature type="region of interest" description="Disordered" evidence="7">
    <location>
        <begin position="609"/>
        <end position="656"/>
    </location>
</feature>
<evidence type="ECO:0000256" key="6">
    <source>
        <dbReference type="ARBA" id="ARBA00048493"/>
    </source>
</evidence>
<dbReference type="AlphaFoldDB" id="A0A2C6LED2"/>
<feature type="compositionally biased region" description="Basic and acidic residues" evidence="7">
    <location>
        <begin position="883"/>
        <end position="910"/>
    </location>
</feature>
<comment type="pathway">
    <text evidence="1">Nucleotide-sugar biosynthesis; UDP-N-acetyl-alpha-D-glucosamine biosynthesis; UDP-N-acetyl-alpha-D-glucosamine from N-acetyl-alpha-D-glucosamine 1-phosphate: step 1/1.</text>
</comment>
<evidence type="ECO:0000256" key="7">
    <source>
        <dbReference type="SAM" id="MobiDB-lite"/>
    </source>
</evidence>
<feature type="compositionally biased region" description="Low complexity" evidence="7">
    <location>
        <begin position="138"/>
        <end position="173"/>
    </location>
</feature>
<dbReference type="GeneID" id="94424342"/>
<protein>
    <recommendedName>
        <fullName evidence="3">UDP-N-acetylglucosamine diphosphorylase</fullName>
        <ecNumber evidence="3">2.7.7.23</ecNumber>
    </recommendedName>
</protein>
<feature type="compositionally biased region" description="Basic and acidic residues" evidence="7">
    <location>
        <begin position="395"/>
        <end position="427"/>
    </location>
</feature>
<evidence type="ECO:0000256" key="2">
    <source>
        <dbReference type="ARBA" id="ARBA00010401"/>
    </source>
</evidence>
<dbReference type="PANTHER" id="PTHR11952:SF2">
    <property type="entry name" value="LD24639P"/>
    <property type="match status" value="1"/>
</dbReference>
<name>A0A2C6LED2_9APIC</name>
<dbReference type="PANTHER" id="PTHR11952">
    <property type="entry name" value="UDP- GLUCOSE PYROPHOSPHORYLASE"/>
    <property type="match status" value="1"/>
</dbReference>
<evidence type="ECO:0000313" key="8">
    <source>
        <dbReference type="EMBL" id="PHJ25222.1"/>
    </source>
</evidence>
<feature type="compositionally biased region" description="Basic and acidic residues" evidence="7">
    <location>
        <begin position="627"/>
        <end position="656"/>
    </location>
</feature>
<feature type="region of interest" description="Disordered" evidence="7">
    <location>
        <begin position="340"/>
        <end position="429"/>
    </location>
</feature>
<keyword evidence="4 8" id="KW-0808">Transferase</keyword>
<feature type="region of interest" description="Disordered" evidence="7">
    <location>
        <begin position="1"/>
        <end position="32"/>
    </location>
</feature>
<feature type="compositionally biased region" description="Basic and acidic residues" evidence="7">
    <location>
        <begin position="994"/>
        <end position="1020"/>
    </location>
</feature>
<dbReference type="RefSeq" id="XP_067926894.1">
    <property type="nucleotide sequence ID" value="XM_068061131.1"/>
</dbReference>
<dbReference type="InterPro" id="IPR029044">
    <property type="entry name" value="Nucleotide-diphossugar_trans"/>
</dbReference>
<sequence>MPLDPPSISSSSLQTSLSPSVTSSSSSFSPSDVLEDKVRCMYTSAGQSHLLHYYSSLPSASQKRSFLQQLSRYDPVRISCVFQEALKRHEIKELLSSAASQAQYHASIAKEAMQDTVYRVLHEREEEEEGRSPLLKDSSSSSLKQTSSSSTHSSVNTASPISSTAPSSSSSVSSSSSSYSPFLSCTPSSSSSSSSLAYLSSSREKHHLLSSADPLVGLTPSSHFTPQKLVSSSACSLISEEEKRDRAGNARNGEKEEEDGRRTEEDHDKREGNFPSSLGNKEEKEVGDLKKNVFVSTAVAASEAADCLASAAACTALEAKIKASVPAILHVNDVSFMGEKETKKDTQEGLDSSHSPVDRTKEGDEKENNTSRVSGVHTPESVRTPEGGNRKMQRNTREMFHIDSSLEKHTSEQRREDKEEKEREKKVTPMNGLTEEEKEEKKIEEASIKRAMSMPLRCCRRTCFPPEVITWREVEEEEEKTETERQKENSPNQGVQEVEEKEEMKKQGDFDKTLKTFYKKLKSTPCPLIRLQDTSDVAKHYWRSLGLRFIREGRVGMLVLAGGDGSRLGFAAPKGMLPAGPVSKKSIFQIFVERLIKLYHLAMQQAKKEEEDKRGEEAEEESNAPVGEHHKDGKDRENEGMMSREKKIWGERKKMDREEKKPSFPLYIMTSESNNEATRAFFEEEHFFGLSSSSVHFFNQQSLPVFSVEGQILLLSQEQEATSSSSSPSRCLYTAPNGNGAVFSALETTGILAQLKRDNIIGLQVCSIDNLLAKVGDPLFYGLCIDANIPIGNKVLPRRSPYEKVGVMCQIDVEEEEEEEEEQQHFSLSSSSSSPPLSSSLEKERGRGRIRKRRVPAVLEYSELPDEIRLATTTEIGKKKKGGQREKKRSEEEEENRDKKNERKLKEDEEKTVCIEERKNDTLEREEEEEESRTVSSLEFYWGNACLHYFSVEFIEDLLSHDRRYLLDTSYHLALKNIRAILPSSSSAHLLGAEGREKRRERLSDEQPSSGEEKEQEEEKKKKGFVCLEKEVSRGWKLELFIFDVFPFASHVLCVEVSRSEEFSPIKNKNKKSADFLLPPKSLEDVDPDTLYSAQLDLSRLHKTWLKAAYPHLSFLAYDLGTTSPSSHSSSSSSVSSVSESNGVDLSVSIHEKEKKEKDEQDSKEKDEEERNEEAKKKKKSVKRRENGGEAAALGSSGLREKEDVCYGDIRDLFCEISPLVSYEGEGLLLDKPSSSSYTIHLPFRLD</sequence>
<comment type="similarity">
    <text evidence="2">Belongs to the UDPGP type 1 family.</text>
</comment>
<feature type="region of interest" description="Disordered" evidence="7">
    <location>
        <begin position="992"/>
        <end position="1020"/>
    </location>
</feature>
<evidence type="ECO:0000256" key="4">
    <source>
        <dbReference type="ARBA" id="ARBA00022679"/>
    </source>
</evidence>
<accession>A0A2C6LED2</accession>
<feature type="compositionally biased region" description="Basic and acidic residues" evidence="7">
    <location>
        <begin position="240"/>
        <end position="272"/>
    </location>
</feature>
<dbReference type="InterPro" id="IPR002618">
    <property type="entry name" value="UDPGP_fam"/>
</dbReference>
<dbReference type="SUPFAM" id="SSF53448">
    <property type="entry name" value="Nucleotide-diphospho-sugar transferases"/>
    <property type="match status" value="2"/>
</dbReference>
<dbReference type="VEuPathDB" id="ToxoDB:CSUI_000924"/>
<gene>
    <name evidence="8" type="ORF">CSUI_000924</name>
</gene>
<dbReference type="GO" id="GO:0003977">
    <property type="term" value="F:UDP-N-acetylglucosamine diphosphorylase activity"/>
    <property type="evidence" value="ECO:0007669"/>
    <property type="project" value="UniProtKB-EC"/>
</dbReference>
<evidence type="ECO:0000313" key="9">
    <source>
        <dbReference type="Proteomes" id="UP000221165"/>
    </source>
</evidence>
<feature type="compositionally biased region" description="Low complexity" evidence="7">
    <location>
        <begin position="1189"/>
        <end position="1198"/>
    </location>
</feature>
<keyword evidence="5 8" id="KW-0548">Nucleotidyltransferase</keyword>
<feature type="region of interest" description="Disordered" evidence="7">
    <location>
        <begin position="235"/>
        <end position="285"/>
    </location>
</feature>
<dbReference type="Proteomes" id="UP000221165">
    <property type="component" value="Unassembled WGS sequence"/>
</dbReference>
<dbReference type="OrthoDB" id="331415at2759"/>
<organism evidence="8 9">
    <name type="scientific">Cystoisospora suis</name>
    <dbReference type="NCBI Taxonomy" id="483139"/>
    <lineage>
        <taxon>Eukaryota</taxon>
        <taxon>Sar</taxon>
        <taxon>Alveolata</taxon>
        <taxon>Apicomplexa</taxon>
        <taxon>Conoidasida</taxon>
        <taxon>Coccidia</taxon>
        <taxon>Eucoccidiorida</taxon>
        <taxon>Eimeriorina</taxon>
        <taxon>Sarcocystidae</taxon>
        <taxon>Cystoisospora</taxon>
    </lineage>
</organism>
<dbReference type="EC" id="2.7.7.23" evidence="3"/>
<feature type="region of interest" description="Disordered" evidence="7">
    <location>
        <begin position="474"/>
        <end position="506"/>
    </location>
</feature>
<evidence type="ECO:0000256" key="1">
    <source>
        <dbReference type="ARBA" id="ARBA00005208"/>
    </source>
</evidence>